<evidence type="ECO:0000313" key="2">
    <source>
        <dbReference type="EMBL" id="RXV65187.1"/>
    </source>
</evidence>
<dbReference type="RefSeq" id="WP_129517635.1">
    <property type="nucleotide sequence ID" value="NZ_QWEX01000003.1"/>
</dbReference>
<evidence type="ECO:0000259" key="1">
    <source>
        <dbReference type="Pfam" id="PF09937"/>
    </source>
</evidence>
<organism evidence="2 3">
    <name type="scientific">Burkholderia stabilis</name>
    <dbReference type="NCBI Taxonomy" id="95485"/>
    <lineage>
        <taxon>Bacteria</taxon>
        <taxon>Pseudomonadati</taxon>
        <taxon>Pseudomonadota</taxon>
        <taxon>Betaproteobacteria</taxon>
        <taxon>Burkholderiales</taxon>
        <taxon>Burkholderiaceae</taxon>
        <taxon>Burkholderia</taxon>
        <taxon>Burkholderia cepacia complex</taxon>
    </lineage>
</organism>
<reference evidence="2 3" key="1">
    <citation type="submission" date="2018-08" db="EMBL/GenBank/DDBJ databases">
        <title>Mountain-cultivated ginseng endophyte, Burkholderia stabilis and its activity against ginseng root rot disease.</title>
        <authorList>
            <person name="Tapan Kumar M."/>
            <person name="Bae H."/>
            <person name="Shanmugam G."/>
            <person name="Jeon J."/>
        </authorList>
    </citation>
    <scope>NUCLEOTIDE SEQUENCE [LARGE SCALE GENOMIC DNA]</scope>
    <source>
        <strain evidence="2 3">EB159</strain>
    </source>
</reference>
<proteinExistence type="predicted"/>
<dbReference type="Pfam" id="PF09937">
    <property type="entry name" value="DUF2169"/>
    <property type="match status" value="1"/>
</dbReference>
<dbReference type="EMBL" id="QWEX01000003">
    <property type="protein sequence ID" value="RXV65187.1"/>
    <property type="molecule type" value="Genomic_DNA"/>
</dbReference>
<dbReference type="AlphaFoldDB" id="A0A4Q2A7I9"/>
<name>A0A4Q2A7I9_9BURK</name>
<dbReference type="InterPro" id="IPR018683">
    <property type="entry name" value="DUF2169"/>
</dbReference>
<dbReference type="OrthoDB" id="237820at2"/>
<evidence type="ECO:0000313" key="3">
    <source>
        <dbReference type="Proteomes" id="UP000289650"/>
    </source>
</evidence>
<feature type="domain" description="DUF2169" evidence="1">
    <location>
        <begin position="22"/>
        <end position="310"/>
    </location>
</feature>
<accession>A0A4Q2A7I9</accession>
<dbReference type="Proteomes" id="UP000289650">
    <property type="component" value="Unassembled WGS sequence"/>
</dbReference>
<comment type="caution">
    <text evidence="2">The sequence shown here is derived from an EMBL/GenBank/DDBJ whole genome shotgun (WGS) entry which is preliminary data.</text>
</comment>
<protein>
    <submittedName>
        <fullName evidence="2">DUF2169 domain-containing protein</fullName>
    </submittedName>
</protein>
<gene>
    <name evidence="2" type="ORF">D1006_34130</name>
</gene>
<sequence length="341" mass="38243">MLQLQNVTPFAAERAVQFDRQGGHLWVVVVKATYDLHPDGTLSLSKQQEPVKTHPEYFGEQGHSTLKRDAEIVFAHPGTAIMVNGSACAPEGEPLRELDVGISVGSMHRVLKVFGARHWEAGFFGLHMTEPELFSRWPLRYEFAYGGMSRQQEEGFSDNPVGMGFFVDRDDARDGKLPHIEDPRYLIKSWKDRPAPAGMNAIPAMWPARARFGGTTDEQWITTRAPLVPDDFDVAFFNAASPGMSTNVPLRGGERVVLVNLTPSAKLAFRLPRVHFNLLTTMGGRTVRQHTQLDRVIIEPDDSRLVMVWRSVLACGRDARRVQVTHVDTKKDLHTGRFYGV</sequence>